<evidence type="ECO:0000256" key="2">
    <source>
        <dbReference type="ARBA" id="ARBA00022553"/>
    </source>
</evidence>
<evidence type="ECO:0000256" key="1">
    <source>
        <dbReference type="ARBA" id="ARBA00022450"/>
    </source>
</evidence>
<dbReference type="Gene3D" id="3.30.300.30">
    <property type="match status" value="1"/>
</dbReference>
<dbReference type="InterPro" id="IPR001031">
    <property type="entry name" value="Thioesterase"/>
</dbReference>
<dbReference type="SUPFAM" id="SSF56801">
    <property type="entry name" value="Acetyl-CoA synthetase-like"/>
    <property type="match status" value="1"/>
</dbReference>
<dbReference type="InterPro" id="IPR036736">
    <property type="entry name" value="ACP-like_sf"/>
</dbReference>
<dbReference type="SMART" id="SM00823">
    <property type="entry name" value="PKS_PP"/>
    <property type="match status" value="1"/>
</dbReference>
<dbReference type="RefSeq" id="WP_250924077.1">
    <property type="nucleotide sequence ID" value="NZ_JAMQAW010000088.1"/>
</dbReference>
<feature type="non-terminal residue" evidence="5">
    <location>
        <position position="1"/>
    </location>
</feature>
<organism evidence="5 6">
    <name type="scientific">Streptomyces albipurpureus</name>
    <dbReference type="NCBI Taxonomy" id="2897419"/>
    <lineage>
        <taxon>Bacteria</taxon>
        <taxon>Bacillati</taxon>
        <taxon>Actinomycetota</taxon>
        <taxon>Actinomycetes</taxon>
        <taxon>Kitasatosporales</taxon>
        <taxon>Streptomycetaceae</taxon>
        <taxon>Streptomyces</taxon>
    </lineage>
</organism>
<dbReference type="Proteomes" id="UP001431429">
    <property type="component" value="Unassembled WGS sequence"/>
</dbReference>
<proteinExistence type="predicted"/>
<dbReference type="SUPFAM" id="SSF47336">
    <property type="entry name" value="ACP-like"/>
    <property type="match status" value="1"/>
</dbReference>
<dbReference type="Gene3D" id="2.30.38.10">
    <property type="entry name" value="Luciferase, Domain 3"/>
    <property type="match status" value="1"/>
</dbReference>
<evidence type="ECO:0000259" key="4">
    <source>
        <dbReference type="PROSITE" id="PS50075"/>
    </source>
</evidence>
<evidence type="ECO:0000256" key="3">
    <source>
        <dbReference type="SAM" id="MobiDB-lite"/>
    </source>
</evidence>
<dbReference type="InterPro" id="IPR045851">
    <property type="entry name" value="AMP-bd_C_sf"/>
</dbReference>
<evidence type="ECO:0000313" key="5">
    <source>
        <dbReference type="EMBL" id="MCM2393781.1"/>
    </source>
</evidence>
<keyword evidence="1" id="KW-0596">Phosphopantetheine</keyword>
<gene>
    <name evidence="5" type="ORF">NBG84_36875</name>
</gene>
<name>A0ABT0UZA3_9ACTN</name>
<dbReference type="SMART" id="SM00824">
    <property type="entry name" value="PKS_TE"/>
    <property type="match status" value="1"/>
</dbReference>
<dbReference type="Pfam" id="PF13193">
    <property type="entry name" value="AMP-binding_C"/>
    <property type="match status" value="1"/>
</dbReference>
<dbReference type="InterPro" id="IPR009081">
    <property type="entry name" value="PP-bd_ACP"/>
</dbReference>
<accession>A0ABT0UZA3</accession>
<dbReference type="Pfam" id="PF00975">
    <property type="entry name" value="Thioesterase"/>
    <property type="match status" value="1"/>
</dbReference>
<feature type="domain" description="Carrier" evidence="4">
    <location>
        <begin position="154"/>
        <end position="229"/>
    </location>
</feature>
<dbReference type="PANTHER" id="PTHR44845">
    <property type="entry name" value="CARRIER DOMAIN-CONTAINING PROTEIN"/>
    <property type="match status" value="1"/>
</dbReference>
<evidence type="ECO:0000313" key="6">
    <source>
        <dbReference type="Proteomes" id="UP001431429"/>
    </source>
</evidence>
<dbReference type="SUPFAM" id="SSF53474">
    <property type="entry name" value="alpha/beta-Hydrolases"/>
    <property type="match status" value="1"/>
</dbReference>
<dbReference type="Pfam" id="PF00550">
    <property type="entry name" value="PP-binding"/>
    <property type="match status" value="1"/>
</dbReference>
<sequence length="501" mass="53996">RPDLTAERFIANPFSALGARMYRTGDLAQWRTDGILEFLGRADAQVKIRGFRIEPGEIEAVLTSHDSVDQAAVLAREDRPGDKRLVAYVVPADSGVVPLIDVSVLRGVVAERLPDYMVPTAFVALEALPLTPNGKLDRKALPAPDATPNTSGRGPRNAREEVLCSLFAEVLSMAEVGIDDSFFELGGHSLLATRLISRIRSVLDSEVSIRALFEAPTVAGLAQRLESGDDFDAFDVLLPIRAGGEKGGEPPVFCMHPVSGLSWCYSGLLRHIPQDIPVYGLQIRGMMSAAPLPSSLGEMAADYVKVIRSVQPEGPYRLLGWSHGGLLAHTTAVLLQEEGAEVDILTLLDAYPHEGAPASGPETRQELIAALAEGAGYKIPEGSETEDLSVILRDYAERHLGGALAGLEIDAGQASQLMTAIHNNRSVGRSARLGKFDGDLLFFTAAVDNHMPATASEAWAPYITGEVHEHKIQCDHVSMMQPAPLEEIGRRLRAKLTEPTD</sequence>
<dbReference type="InterPro" id="IPR025110">
    <property type="entry name" value="AMP-bd_C"/>
</dbReference>
<dbReference type="InterPro" id="IPR020806">
    <property type="entry name" value="PKS_PP-bd"/>
</dbReference>
<dbReference type="InterPro" id="IPR029058">
    <property type="entry name" value="AB_hydrolase_fold"/>
</dbReference>
<keyword evidence="5" id="KW-0378">Hydrolase</keyword>
<dbReference type="GO" id="GO:0016787">
    <property type="term" value="F:hydrolase activity"/>
    <property type="evidence" value="ECO:0007669"/>
    <property type="project" value="UniProtKB-KW"/>
</dbReference>
<dbReference type="PROSITE" id="PS50075">
    <property type="entry name" value="CARRIER"/>
    <property type="match status" value="1"/>
</dbReference>
<keyword evidence="2" id="KW-0597">Phosphoprotein</keyword>
<dbReference type="PROSITE" id="PS00012">
    <property type="entry name" value="PHOSPHOPANTETHEINE"/>
    <property type="match status" value="1"/>
</dbReference>
<dbReference type="Gene3D" id="3.40.50.1820">
    <property type="entry name" value="alpha/beta hydrolase"/>
    <property type="match status" value="1"/>
</dbReference>
<dbReference type="InterPro" id="IPR020802">
    <property type="entry name" value="TesA-like"/>
</dbReference>
<feature type="region of interest" description="Disordered" evidence="3">
    <location>
        <begin position="136"/>
        <end position="157"/>
    </location>
</feature>
<dbReference type="PANTHER" id="PTHR44845:SF6">
    <property type="entry name" value="BETA-ALANINE-ACTIVATING ENZYME"/>
    <property type="match status" value="1"/>
</dbReference>
<keyword evidence="6" id="KW-1185">Reference proteome</keyword>
<reference evidence="5" key="1">
    <citation type="submission" date="2022-06" db="EMBL/GenBank/DDBJ databases">
        <title>Genome public.</title>
        <authorList>
            <person name="Sun Q."/>
        </authorList>
    </citation>
    <scope>NUCLEOTIDE SEQUENCE</scope>
    <source>
        <strain evidence="5">CWNU-1</strain>
    </source>
</reference>
<comment type="caution">
    <text evidence="5">The sequence shown here is derived from an EMBL/GenBank/DDBJ whole genome shotgun (WGS) entry which is preliminary data.</text>
</comment>
<dbReference type="InterPro" id="IPR006162">
    <property type="entry name" value="Ppantetheine_attach_site"/>
</dbReference>
<protein>
    <submittedName>
        <fullName evidence="5">Alpha/beta fold hydrolase</fullName>
    </submittedName>
</protein>
<dbReference type="EMBL" id="JAMQAW010000088">
    <property type="protein sequence ID" value="MCM2393781.1"/>
    <property type="molecule type" value="Genomic_DNA"/>
</dbReference>